<feature type="domain" description="PD-(D/E)XK endonuclease-like" evidence="1">
    <location>
        <begin position="96"/>
        <end position="243"/>
    </location>
</feature>
<gene>
    <name evidence="2" type="ORF">CO057_03650</name>
</gene>
<dbReference type="InterPro" id="IPR011604">
    <property type="entry name" value="PDDEXK-like_dom_sf"/>
</dbReference>
<name>A0A2M8ENQ6_9BACT</name>
<evidence type="ECO:0000313" key="3">
    <source>
        <dbReference type="Proteomes" id="UP000230251"/>
    </source>
</evidence>
<dbReference type="InterPro" id="IPR038726">
    <property type="entry name" value="PDDEXK_AddAB-type"/>
</dbReference>
<reference evidence="3" key="1">
    <citation type="submission" date="2017-09" db="EMBL/GenBank/DDBJ databases">
        <title>Depth-based differentiation of microbial function through sediment-hosted aquifers and enrichment of novel symbionts in the deep terrestrial subsurface.</title>
        <authorList>
            <person name="Probst A.J."/>
            <person name="Ladd B."/>
            <person name="Jarett J.K."/>
            <person name="Geller-Mcgrath D.E."/>
            <person name="Sieber C.M.K."/>
            <person name="Emerson J.B."/>
            <person name="Anantharaman K."/>
            <person name="Thomas B.C."/>
            <person name="Malmstrom R."/>
            <person name="Stieglmeier M."/>
            <person name="Klingl A."/>
            <person name="Woyke T."/>
            <person name="Ryan C.M."/>
            <person name="Banfield J.F."/>
        </authorList>
    </citation>
    <scope>NUCLEOTIDE SEQUENCE [LARGE SCALE GENOMIC DNA]</scope>
</reference>
<comment type="caution">
    <text evidence="2">The sequence shown here is derived from an EMBL/GenBank/DDBJ whole genome shotgun (WGS) entry which is preliminary data.</text>
</comment>
<proteinExistence type="predicted"/>
<dbReference type="Gene3D" id="3.90.320.10">
    <property type="match status" value="1"/>
</dbReference>
<evidence type="ECO:0000259" key="1">
    <source>
        <dbReference type="Pfam" id="PF12705"/>
    </source>
</evidence>
<organism evidence="2 3">
    <name type="scientific">Candidatus Uhrbacteria bacterium CG_4_9_14_0_2_um_filter_41_50</name>
    <dbReference type="NCBI Taxonomy" id="1975031"/>
    <lineage>
        <taxon>Bacteria</taxon>
        <taxon>Candidatus Uhriibacteriota</taxon>
    </lineage>
</organism>
<dbReference type="Proteomes" id="UP000230251">
    <property type="component" value="Unassembled WGS sequence"/>
</dbReference>
<dbReference type="EMBL" id="PFSI01000052">
    <property type="protein sequence ID" value="PJC24287.1"/>
    <property type="molecule type" value="Genomic_DNA"/>
</dbReference>
<evidence type="ECO:0000313" key="2">
    <source>
        <dbReference type="EMBL" id="PJC24287.1"/>
    </source>
</evidence>
<sequence length="250" mass="29117">MSDYYNPNRSADWNYGGRKWKLSRSKIDLFKECPRCFYLDNKLGTKRPPGYPFNLNTAVDTLLKKEFDLHRASGEQHPLQEEYGISAVPIDHAKLNIWRENFEGVQCLHTPTGMTISGAIDDLWFDPDSEEYIVVDYKATAKEEQVKTLDKEWQDSYKRQMDIYQWLLRQNGLKVSNTSYFVYCTGRTDSKAFDGKLEFDISLVPYEGNDDWVEPIINEIKTVLESDQIPASKSNCDYCRHREAVNQHLS</sequence>
<dbReference type="AlphaFoldDB" id="A0A2M8ENQ6"/>
<accession>A0A2M8ENQ6</accession>
<protein>
    <recommendedName>
        <fullName evidence="1">PD-(D/E)XK endonuclease-like domain-containing protein</fullName>
    </recommendedName>
</protein>
<dbReference type="Pfam" id="PF12705">
    <property type="entry name" value="PDDEXK_1"/>
    <property type="match status" value="1"/>
</dbReference>